<dbReference type="EMBL" id="LN831776">
    <property type="protein sequence ID" value="CQR57348.1"/>
    <property type="molecule type" value="Genomic_DNA"/>
</dbReference>
<name>A0A0E3WIN5_9BACL</name>
<evidence type="ECO:0000313" key="1">
    <source>
        <dbReference type="EMBL" id="CQR57348.1"/>
    </source>
</evidence>
<protein>
    <submittedName>
        <fullName evidence="1">Uncharacterized protein</fullName>
    </submittedName>
</protein>
<dbReference type="PATRIC" id="fig|1073571.4.peg.5313"/>
<sequence length="54" mass="6040">MQKDRDPTVGWSSIRRLSGLRSPYLVKNLAFSAVTDTGAVISFDGVWNKGKREK</sequence>
<dbReference type="Proteomes" id="UP000033163">
    <property type="component" value="Chromosome I"/>
</dbReference>
<accession>A0A0E3WIN5</accession>
<gene>
    <name evidence="1" type="ORF">PRIO_4946</name>
</gene>
<dbReference type="AlphaFoldDB" id="A0A0E3WIN5"/>
<reference evidence="2" key="1">
    <citation type="submission" date="2015-03" db="EMBL/GenBank/DDBJ databases">
        <authorList>
            <person name="Wibberg D."/>
        </authorList>
    </citation>
    <scope>NUCLEOTIDE SEQUENCE [LARGE SCALE GENOMIC DNA]</scope>
</reference>
<dbReference type="HOGENOM" id="CLU_3046137_0_0_9"/>
<dbReference type="KEGG" id="pri:PRIO_4946"/>
<organism evidence="1 2">
    <name type="scientific">Paenibacillus riograndensis SBR5</name>
    <dbReference type="NCBI Taxonomy" id="1073571"/>
    <lineage>
        <taxon>Bacteria</taxon>
        <taxon>Bacillati</taxon>
        <taxon>Bacillota</taxon>
        <taxon>Bacilli</taxon>
        <taxon>Bacillales</taxon>
        <taxon>Paenibacillaceae</taxon>
        <taxon>Paenibacillus</taxon>
        <taxon>Paenibacillus sonchi group</taxon>
    </lineage>
</organism>
<proteinExistence type="predicted"/>
<evidence type="ECO:0000313" key="2">
    <source>
        <dbReference type="Proteomes" id="UP000033163"/>
    </source>
</evidence>